<dbReference type="SUPFAM" id="SSF53474">
    <property type="entry name" value="alpha/beta-Hydrolases"/>
    <property type="match status" value="1"/>
</dbReference>
<evidence type="ECO:0000313" key="2">
    <source>
        <dbReference type="EMBL" id="WIM99692.1"/>
    </source>
</evidence>
<evidence type="ECO:0000313" key="3">
    <source>
        <dbReference type="Proteomes" id="UP001240150"/>
    </source>
</evidence>
<dbReference type="InterPro" id="IPR000073">
    <property type="entry name" value="AB_hydrolase_1"/>
</dbReference>
<keyword evidence="3" id="KW-1185">Reference proteome</keyword>
<organism evidence="2 3">
    <name type="scientific">Actinoplanes oblitus</name>
    <dbReference type="NCBI Taxonomy" id="3040509"/>
    <lineage>
        <taxon>Bacteria</taxon>
        <taxon>Bacillati</taxon>
        <taxon>Actinomycetota</taxon>
        <taxon>Actinomycetes</taxon>
        <taxon>Micromonosporales</taxon>
        <taxon>Micromonosporaceae</taxon>
        <taxon>Actinoplanes</taxon>
    </lineage>
</organism>
<protein>
    <submittedName>
        <fullName evidence="2">Alpha/beta hydrolase</fullName>
    </submittedName>
</protein>
<dbReference type="PANTHER" id="PTHR43798:SF33">
    <property type="entry name" value="HYDROLASE, PUTATIVE (AFU_ORTHOLOGUE AFUA_2G14860)-RELATED"/>
    <property type="match status" value="1"/>
</dbReference>
<gene>
    <name evidence="2" type="ORF">ACTOB_003352</name>
</gene>
<dbReference type="Gene3D" id="3.40.50.1820">
    <property type="entry name" value="alpha/beta hydrolase"/>
    <property type="match status" value="1"/>
</dbReference>
<name>A0ABY8WQG9_9ACTN</name>
<evidence type="ECO:0000259" key="1">
    <source>
        <dbReference type="Pfam" id="PF12697"/>
    </source>
</evidence>
<sequence>MSQELRMTGGGAGEPLLLLLHGLGATGDVWSGWAPTLARHWPGRWLAPDLPGHGGSAPLPEYTFDALAEALLPLVPAGGRTVALGHSLGGVVALSLAARVPLAAVVGLGIKAVWTPEDLDRARSLAARPVTWFDSRDEALARHLRVSGLAGLLPDDHPAAQHGIREQDGRWRLTLDPRAFAVGAPDLPTLIAKSATQVTLARGEHDPMNTDAQLTRLGVPAVTLPGLGHNAHVEDPQRCHTLLTAALSKR</sequence>
<dbReference type="Proteomes" id="UP001240150">
    <property type="component" value="Chromosome"/>
</dbReference>
<dbReference type="PANTHER" id="PTHR43798">
    <property type="entry name" value="MONOACYLGLYCEROL LIPASE"/>
    <property type="match status" value="1"/>
</dbReference>
<dbReference type="InterPro" id="IPR029058">
    <property type="entry name" value="AB_hydrolase_fold"/>
</dbReference>
<dbReference type="EMBL" id="CP126980">
    <property type="protein sequence ID" value="WIM99692.1"/>
    <property type="molecule type" value="Genomic_DNA"/>
</dbReference>
<proteinExistence type="predicted"/>
<reference evidence="2 3" key="1">
    <citation type="submission" date="2023-06" db="EMBL/GenBank/DDBJ databases">
        <authorList>
            <person name="Yushchuk O."/>
            <person name="Binda E."/>
            <person name="Ruckert-Reed C."/>
            <person name="Fedorenko V."/>
            <person name="Kalinowski J."/>
            <person name="Marinelli F."/>
        </authorList>
    </citation>
    <scope>NUCLEOTIDE SEQUENCE [LARGE SCALE GENOMIC DNA]</scope>
    <source>
        <strain evidence="2 3">NRRL 3884</strain>
    </source>
</reference>
<dbReference type="GO" id="GO:0016787">
    <property type="term" value="F:hydrolase activity"/>
    <property type="evidence" value="ECO:0007669"/>
    <property type="project" value="UniProtKB-KW"/>
</dbReference>
<feature type="domain" description="AB hydrolase-1" evidence="1">
    <location>
        <begin position="17"/>
        <end position="238"/>
    </location>
</feature>
<dbReference type="InterPro" id="IPR050266">
    <property type="entry name" value="AB_hydrolase_sf"/>
</dbReference>
<accession>A0ABY8WQG9</accession>
<keyword evidence="2" id="KW-0378">Hydrolase</keyword>
<dbReference type="Pfam" id="PF12697">
    <property type="entry name" value="Abhydrolase_6"/>
    <property type="match status" value="1"/>
</dbReference>
<dbReference type="RefSeq" id="WP_284921130.1">
    <property type="nucleotide sequence ID" value="NZ_CP126980.1"/>
</dbReference>